<dbReference type="PANTHER" id="PTHR23155:SF1185">
    <property type="entry name" value="DISEASE RESISTANCE RPP8-LIKE PROTEIN 3-RELATED"/>
    <property type="match status" value="1"/>
</dbReference>
<dbReference type="PRINTS" id="PR00364">
    <property type="entry name" value="DISEASERSIST"/>
</dbReference>
<gene>
    <name evidence="8" type="ORF">TorRG33x02_055430</name>
</gene>
<dbReference type="InterPro" id="IPR041118">
    <property type="entry name" value="Rx_N"/>
</dbReference>
<evidence type="ECO:0000313" key="8">
    <source>
        <dbReference type="EMBL" id="PON98643.1"/>
    </source>
</evidence>
<evidence type="ECO:0000259" key="6">
    <source>
        <dbReference type="Pfam" id="PF18052"/>
    </source>
</evidence>
<dbReference type="FunFam" id="3.40.50.300:FF:001091">
    <property type="entry name" value="Probable disease resistance protein At1g61300"/>
    <property type="match status" value="1"/>
</dbReference>
<dbReference type="PANTHER" id="PTHR23155">
    <property type="entry name" value="DISEASE RESISTANCE PROTEIN RP"/>
    <property type="match status" value="1"/>
</dbReference>
<dbReference type="CDD" id="cd14798">
    <property type="entry name" value="RX-CC_like"/>
    <property type="match status" value="1"/>
</dbReference>
<feature type="domain" description="NB-ARC" evidence="5">
    <location>
        <begin position="162"/>
        <end position="355"/>
    </location>
</feature>
<dbReference type="InterPro" id="IPR032675">
    <property type="entry name" value="LRR_dom_sf"/>
</dbReference>
<dbReference type="InterPro" id="IPR027417">
    <property type="entry name" value="P-loop_NTPase"/>
</dbReference>
<dbReference type="SUPFAM" id="SSF52540">
    <property type="entry name" value="P-loop containing nucleoside triphosphate hydrolases"/>
    <property type="match status" value="1"/>
</dbReference>
<dbReference type="InterPro" id="IPR042197">
    <property type="entry name" value="Apaf_helical"/>
</dbReference>
<evidence type="ECO:0000256" key="2">
    <source>
        <dbReference type="ARBA" id="ARBA00022741"/>
    </source>
</evidence>
<keyword evidence="9" id="KW-1185">Reference proteome</keyword>
<evidence type="ECO:0000313" key="9">
    <source>
        <dbReference type="Proteomes" id="UP000237000"/>
    </source>
</evidence>
<evidence type="ECO:0000256" key="3">
    <source>
        <dbReference type="ARBA" id="ARBA00022821"/>
    </source>
</evidence>
<dbReference type="AlphaFoldDB" id="A0A2P5FLL9"/>
<dbReference type="Gene3D" id="1.10.8.430">
    <property type="entry name" value="Helical domain of apoptotic protease-activating factors"/>
    <property type="match status" value="1"/>
</dbReference>
<dbReference type="InterPro" id="IPR002182">
    <property type="entry name" value="NB-ARC"/>
</dbReference>
<dbReference type="InParanoid" id="A0A2P5FLL9"/>
<accession>A0A2P5FLL9</accession>
<organism evidence="8 9">
    <name type="scientific">Trema orientale</name>
    <name type="common">Charcoal tree</name>
    <name type="synonym">Celtis orientalis</name>
    <dbReference type="NCBI Taxonomy" id="63057"/>
    <lineage>
        <taxon>Eukaryota</taxon>
        <taxon>Viridiplantae</taxon>
        <taxon>Streptophyta</taxon>
        <taxon>Embryophyta</taxon>
        <taxon>Tracheophyta</taxon>
        <taxon>Spermatophyta</taxon>
        <taxon>Magnoliopsida</taxon>
        <taxon>eudicotyledons</taxon>
        <taxon>Gunneridae</taxon>
        <taxon>Pentapetalae</taxon>
        <taxon>rosids</taxon>
        <taxon>fabids</taxon>
        <taxon>Rosales</taxon>
        <taxon>Cannabaceae</taxon>
        <taxon>Trema</taxon>
    </lineage>
</organism>
<evidence type="ECO:0000259" key="5">
    <source>
        <dbReference type="Pfam" id="PF00931"/>
    </source>
</evidence>
<dbReference type="GO" id="GO:0043531">
    <property type="term" value="F:ADP binding"/>
    <property type="evidence" value="ECO:0007669"/>
    <property type="project" value="InterPro"/>
</dbReference>
<dbReference type="Pfam" id="PF18052">
    <property type="entry name" value="Rx_N"/>
    <property type="match status" value="1"/>
</dbReference>
<name>A0A2P5FLL9_TREOI</name>
<dbReference type="FunFam" id="1.10.10.10:FF:000322">
    <property type="entry name" value="Probable disease resistance protein At1g63360"/>
    <property type="match status" value="1"/>
</dbReference>
<dbReference type="Gene3D" id="3.40.50.300">
    <property type="entry name" value="P-loop containing nucleotide triphosphate hydrolases"/>
    <property type="match status" value="1"/>
</dbReference>
<feature type="coiled-coil region" evidence="4">
    <location>
        <begin position="239"/>
        <end position="271"/>
    </location>
</feature>
<evidence type="ECO:0000256" key="4">
    <source>
        <dbReference type="SAM" id="Coils"/>
    </source>
</evidence>
<reference evidence="9" key="1">
    <citation type="submission" date="2016-06" db="EMBL/GenBank/DDBJ databases">
        <title>Parallel loss of symbiosis genes in relatives of nitrogen-fixing non-legume Parasponia.</title>
        <authorList>
            <person name="Van Velzen R."/>
            <person name="Holmer R."/>
            <person name="Bu F."/>
            <person name="Rutten L."/>
            <person name="Van Zeijl A."/>
            <person name="Liu W."/>
            <person name="Santuari L."/>
            <person name="Cao Q."/>
            <person name="Sharma T."/>
            <person name="Shen D."/>
            <person name="Roswanjaya Y."/>
            <person name="Wardhani T."/>
            <person name="Kalhor M.S."/>
            <person name="Jansen J."/>
            <person name="Van den Hoogen J."/>
            <person name="Gungor B."/>
            <person name="Hartog M."/>
            <person name="Hontelez J."/>
            <person name="Verver J."/>
            <person name="Yang W.-C."/>
            <person name="Schijlen E."/>
            <person name="Repin R."/>
            <person name="Schilthuizen M."/>
            <person name="Schranz E."/>
            <person name="Heidstra R."/>
            <person name="Miyata K."/>
            <person name="Fedorova E."/>
            <person name="Kohlen W."/>
            <person name="Bisseling T."/>
            <person name="Smit S."/>
            <person name="Geurts R."/>
        </authorList>
    </citation>
    <scope>NUCLEOTIDE SEQUENCE [LARGE SCALE GENOMIC DNA]</scope>
    <source>
        <strain evidence="9">cv. RG33-2</strain>
    </source>
</reference>
<dbReference type="Pfam" id="PF23559">
    <property type="entry name" value="WHD_DRP"/>
    <property type="match status" value="1"/>
</dbReference>
<dbReference type="Pfam" id="PF00931">
    <property type="entry name" value="NB-ARC"/>
    <property type="match status" value="1"/>
</dbReference>
<dbReference type="InterPro" id="IPR038005">
    <property type="entry name" value="RX-like_CC"/>
</dbReference>
<keyword evidence="3" id="KW-0611">Plant defense</keyword>
<keyword evidence="4" id="KW-0175">Coiled coil</keyword>
<dbReference type="InterPro" id="IPR036388">
    <property type="entry name" value="WH-like_DNA-bd_sf"/>
</dbReference>
<dbReference type="InterPro" id="IPR058922">
    <property type="entry name" value="WHD_DRP"/>
</dbReference>
<dbReference type="EMBL" id="JXTC01000023">
    <property type="protein sequence ID" value="PON98643.1"/>
    <property type="molecule type" value="Genomic_DNA"/>
</dbReference>
<dbReference type="Proteomes" id="UP000237000">
    <property type="component" value="Unassembled WGS sequence"/>
</dbReference>
<dbReference type="OrthoDB" id="1163443at2759"/>
<proteinExistence type="predicted"/>
<dbReference type="Gene3D" id="1.10.10.10">
    <property type="entry name" value="Winged helix-like DNA-binding domain superfamily/Winged helix DNA-binding domain"/>
    <property type="match status" value="1"/>
</dbReference>
<dbReference type="InterPro" id="IPR044974">
    <property type="entry name" value="Disease_R_plants"/>
</dbReference>
<evidence type="ECO:0000259" key="7">
    <source>
        <dbReference type="Pfam" id="PF23559"/>
    </source>
</evidence>
<feature type="domain" description="Disease resistance N-terminal" evidence="6">
    <location>
        <begin position="14"/>
        <end position="94"/>
    </location>
</feature>
<evidence type="ECO:0000256" key="1">
    <source>
        <dbReference type="ARBA" id="ARBA00022737"/>
    </source>
</evidence>
<feature type="domain" description="Disease resistance protein winged helix" evidence="7">
    <location>
        <begin position="449"/>
        <end position="524"/>
    </location>
</feature>
<sequence length="781" mass="90785">MAEVFIATKLAEAVVSQVVQRISNLLHYEATSLSSVREEVESLRTELTRIKYFLKDADSKQEQDERVRNWVAEVRDVACEIEDAIETYIFKVHSTYIKAFHLRKLRSQINSIKDKIRSIRESRQTYQIEFSSISGEGSNSSLNKLRRSYPDDEDKDVISLKDTMMDLKAQLIKEEDRLCVVSIVGMGGLGKTTLAKKVYNDVDVKKLFDSQAWVFISQQYALREVLCEILMQIGFQSQLERKNLDAKKYTKELLEERKNRRENLKDLEERELLEWVKAELDDKRYLIVLDDIWSIDAWYGIKKAFPKGKMGSKVLFTTRKMEVAKSADPYGFSIEPPLLTLEESWELLQRKAFLREQVGENSCRPEYEKVGKELVEKCRCLPLAIVVLGGLLRTKNSLEAWEKVQKDVHSHLVNKIKSDEQYSVEDILHLSFQDLPYYLKPCFLYLGCFPEDSEIRKHKLIRLWIAEGFVQMSEEEEARGLLIEDVAEQYLEELINRCIVQVGLRDHTGKGVKTFRLHDLMRDFCMSKSKDEAFFKTIEHNDETINRKMAVSSSCHYSSTTNSRRIAVHDNDGHLERRSPQGIYAEDLIRYDGVLELTNIRDLGISGFLSDKEVSLVLNSLGSQLICLRSLQMNFREGEFPNLELNQEKLAILEKLPNLRILQLTYDWVYNGMMSTRGDGYKLVFSIGGFPKLEILTLAHLFAFEDWEVEEGAMRNLKRLDTQHIPKLKMIPDGLKYVTTLREFNISEMREEFGDRVRVNEDRVEGEDFYKVRHIPSISIK</sequence>
<dbReference type="Gene3D" id="1.20.5.4130">
    <property type="match status" value="1"/>
</dbReference>
<comment type="caution">
    <text evidence="8">The sequence shown here is derived from an EMBL/GenBank/DDBJ whole genome shotgun (WGS) entry which is preliminary data.</text>
</comment>
<dbReference type="SUPFAM" id="SSF52047">
    <property type="entry name" value="RNI-like"/>
    <property type="match status" value="1"/>
</dbReference>
<dbReference type="Gene3D" id="3.80.10.10">
    <property type="entry name" value="Ribonuclease Inhibitor"/>
    <property type="match status" value="1"/>
</dbReference>
<keyword evidence="1" id="KW-0677">Repeat</keyword>
<protein>
    <submittedName>
        <fullName evidence="8">NB-ARC domain containing protein</fullName>
    </submittedName>
</protein>
<dbReference type="GO" id="GO:0098542">
    <property type="term" value="P:defense response to other organism"/>
    <property type="evidence" value="ECO:0007669"/>
    <property type="project" value="TreeGrafter"/>
</dbReference>
<keyword evidence="2" id="KW-0547">Nucleotide-binding</keyword>